<dbReference type="PANTHER" id="PTHR46656">
    <property type="entry name" value="PUTATIVE-RELATED"/>
    <property type="match status" value="1"/>
</dbReference>
<keyword evidence="2" id="KW-0808">Transferase</keyword>
<accession>A0A9J9Q5V2</accession>
<dbReference type="Pfam" id="PF00535">
    <property type="entry name" value="Glycos_transf_2"/>
    <property type="match status" value="1"/>
</dbReference>
<dbReference type="AlphaFoldDB" id="A0A9J9Q5V2"/>
<dbReference type="Gene3D" id="3.90.550.10">
    <property type="entry name" value="Spore Coat Polysaccharide Biosynthesis Protein SpsA, Chain A"/>
    <property type="match status" value="1"/>
</dbReference>
<proteinExistence type="predicted"/>
<name>A0A9J9Q5V2_ACIET</name>
<dbReference type="InterPro" id="IPR001173">
    <property type="entry name" value="Glyco_trans_2-like"/>
</dbReference>
<organism evidence="2 3">
    <name type="scientific">Acidovorax ebreus (strain TPSY)</name>
    <name type="common">Diaphorobacter sp. (strain TPSY)</name>
    <dbReference type="NCBI Taxonomy" id="535289"/>
    <lineage>
        <taxon>Bacteria</taxon>
        <taxon>Pseudomonadati</taxon>
        <taxon>Pseudomonadota</taxon>
        <taxon>Betaproteobacteria</taxon>
        <taxon>Burkholderiales</taxon>
        <taxon>Comamonadaceae</taxon>
        <taxon>Diaphorobacter</taxon>
    </lineage>
</organism>
<dbReference type="CDD" id="cd04186">
    <property type="entry name" value="GT_2_like_c"/>
    <property type="match status" value="1"/>
</dbReference>
<dbReference type="SUPFAM" id="SSF53756">
    <property type="entry name" value="UDP-Glycosyltransferase/glycogen phosphorylase"/>
    <property type="match status" value="1"/>
</dbReference>
<dbReference type="InterPro" id="IPR029044">
    <property type="entry name" value="Nucleotide-diphossugar_trans"/>
</dbReference>
<evidence type="ECO:0000259" key="1">
    <source>
        <dbReference type="Pfam" id="PF00535"/>
    </source>
</evidence>
<dbReference type="KEGG" id="dia:Dtpsy_0562"/>
<dbReference type="Gene3D" id="3.40.50.2000">
    <property type="entry name" value="Glycogen Phosphorylase B"/>
    <property type="match status" value="1"/>
</dbReference>
<dbReference type="Pfam" id="PF13692">
    <property type="entry name" value="Glyco_trans_1_4"/>
    <property type="match status" value="1"/>
</dbReference>
<gene>
    <name evidence="2" type="ordered locus">Dtpsy_0562</name>
</gene>
<evidence type="ECO:0000313" key="3">
    <source>
        <dbReference type="Proteomes" id="UP000000450"/>
    </source>
</evidence>
<dbReference type="EMBL" id="CP001392">
    <property type="protein sequence ID" value="ACM32042.1"/>
    <property type="molecule type" value="Genomic_DNA"/>
</dbReference>
<keyword evidence="3" id="KW-1185">Reference proteome</keyword>
<dbReference type="RefSeq" id="WP_012655584.1">
    <property type="nucleotide sequence ID" value="NC_011992.1"/>
</dbReference>
<dbReference type="SUPFAM" id="SSF53448">
    <property type="entry name" value="Nucleotide-diphospho-sugar transferases"/>
    <property type="match status" value="1"/>
</dbReference>
<dbReference type="PANTHER" id="PTHR46656:SF3">
    <property type="entry name" value="PUTATIVE-RELATED"/>
    <property type="match status" value="1"/>
</dbReference>
<dbReference type="Proteomes" id="UP000000450">
    <property type="component" value="Chromosome"/>
</dbReference>
<sequence length="616" mass="68973">MPSKARTPIAIIILTWNGLALTRCCIETLHLDNLPDHVSVIVVDNGSTDGSVEYLRSLPRLTLIENGQNLGYARAVNIGIRAAAPNADIVLLNNDVELIEPDWLDRLSEVAASDPAIGVIGVKILRENGTLQHCGAYLPLDTMWGQQLGGGEVDIGQYAGVRDAESVVFACALIKRAVIEKVGLLSEDFFAYFEDTDYCLRTELEGFRVVVCGDIRVRHAENSSTKINGVSHSAIFLKSQDTFKRKWGEYLGHTRYTSEMDWHSIVNFPSGYAGSSRSFILALDQLGVSVAYKYVYGPGTVFPTSEPEHSDSYVVNMIRSREFGRADVQVVYAQGDVFARNTGKYRIGFTMLEVDGLPPEWVRQANMMDEVWVPSTFNERTFRDSGVKVPIRVVPLGVDTAYFSPQIRSVKQPDVYTFLSVFEWGERKAPEVLLQAFSDEFSADEPVRLVCKANNFDPSFRIFDKVAELALRSNGGRIVMAENQILQQYELAVLYRSADCFVLPTRGEGWGMPILEAMACGLPVIATNWSSQTDFMTEQNSLPLEVERLVPAEAKCPYYEGFRWAQPSYEHLRKLMRWTFEHQDEARAIGLRAAADAAQRWTWNASARHMINLISA</sequence>
<reference evidence="2 3" key="1">
    <citation type="journal article" date="2010" name="J. Bacteriol.">
        <title>Completed genome sequence of the anaerobic iron-oxidizing bacterium Acidovorax ebreus strain TPSY.</title>
        <authorList>
            <person name="Byrne-Bailey K.G."/>
            <person name="Weber K.A."/>
            <person name="Chair A.H."/>
            <person name="Bose S."/>
            <person name="Knox T."/>
            <person name="Spanbauer T.L."/>
            <person name="Chertkov O."/>
            <person name="Coates J.D."/>
        </authorList>
    </citation>
    <scope>NUCLEOTIDE SEQUENCE [LARGE SCALE GENOMIC DNA]</scope>
    <source>
        <strain evidence="2 3">TPSY</strain>
    </source>
</reference>
<evidence type="ECO:0000313" key="2">
    <source>
        <dbReference type="EMBL" id="ACM32042.1"/>
    </source>
</evidence>
<dbReference type="GO" id="GO:0016740">
    <property type="term" value="F:transferase activity"/>
    <property type="evidence" value="ECO:0007669"/>
    <property type="project" value="UniProtKB-KW"/>
</dbReference>
<feature type="domain" description="Glycosyltransferase 2-like" evidence="1">
    <location>
        <begin position="11"/>
        <end position="130"/>
    </location>
</feature>
<protein>
    <submittedName>
        <fullName evidence="2">Glycosyl transferase family 2</fullName>
    </submittedName>
</protein>